<dbReference type="Pfam" id="PF17368">
    <property type="entry name" value="YwcE"/>
    <property type="match status" value="1"/>
</dbReference>
<dbReference type="AlphaFoldDB" id="A0A0V8HAB1"/>
<evidence type="ECO:0000313" key="2">
    <source>
        <dbReference type="EMBL" id="SCC30668.1"/>
    </source>
</evidence>
<feature type="transmembrane region" description="Helical" evidence="1">
    <location>
        <begin position="57"/>
        <end position="78"/>
    </location>
</feature>
<dbReference type="RefSeq" id="WP_032086379.1">
    <property type="nucleotide sequence ID" value="NZ_FMAU01000006.1"/>
</dbReference>
<evidence type="ECO:0000256" key="1">
    <source>
        <dbReference type="SAM" id="Phobius"/>
    </source>
</evidence>
<feature type="transmembrane region" description="Helical" evidence="1">
    <location>
        <begin position="26"/>
        <end position="45"/>
    </location>
</feature>
<dbReference type="EMBL" id="FMAU01000006">
    <property type="protein sequence ID" value="SCC30668.1"/>
    <property type="molecule type" value="Genomic_DNA"/>
</dbReference>
<evidence type="ECO:0000313" key="3">
    <source>
        <dbReference type="Proteomes" id="UP000181997"/>
    </source>
</evidence>
<gene>
    <name evidence="2" type="ORF">GA0061094_3857</name>
</gene>
<dbReference type="Proteomes" id="UP000181997">
    <property type="component" value="Unassembled WGS sequence"/>
</dbReference>
<proteinExistence type="predicted"/>
<keyword evidence="1" id="KW-0472">Membrane</keyword>
<reference evidence="3" key="1">
    <citation type="submission" date="2016-08" db="EMBL/GenBank/DDBJ databases">
        <authorList>
            <person name="Varghese N."/>
            <person name="Submissions Spin"/>
        </authorList>
    </citation>
    <scope>NUCLEOTIDE SEQUENCE [LARGE SCALE GENOMIC DNA]</scope>
    <source>
        <strain evidence="3">SGD-1123</strain>
    </source>
</reference>
<organism evidence="2 3">
    <name type="scientific">[Bacillus] enclensis</name>
    <dbReference type="NCBI Taxonomy" id="1402860"/>
    <lineage>
        <taxon>Bacteria</taxon>
        <taxon>Bacillati</taxon>
        <taxon>Bacillota</taxon>
        <taxon>Bacilli</taxon>
        <taxon>Bacillales</taxon>
        <taxon>Bacillaceae</taxon>
        <taxon>Rossellomorea</taxon>
    </lineage>
</organism>
<evidence type="ECO:0008006" key="4">
    <source>
        <dbReference type="Google" id="ProtNLM"/>
    </source>
</evidence>
<protein>
    <recommendedName>
        <fullName evidence="4">BSH family holin</fullName>
    </recommendedName>
</protein>
<name>A0A0V8HAB1_9BACI</name>
<keyword evidence="1" id="KW-0812">Transmembrane</keyword>
<sequence>MDMFMVYLFVATATPLFLWIEHRKWALIHIPFLLALWAIFIYYVAVPEMGGWGHVTFWSLFVFNFAFAHFAAFWLYAAPYMRKHRKKMMEMRKFNTEK</sequence>
<dbReference type="OrthoDB" id="2680024at2"/>
<dbReference type="InterPro" id="IPR020185">
    <property type="entry name" value="Spore_morphogenesis_YwcE"/>
</dbReference>
<keyword evidence="1" id="KW-1133">Transmembrane helix</keyword>
<feature type="transmembrane region" description="Helical" evidence="1">
    <location>
        <begin position="6"/>
        <end position="21"/>
    </location>
</feature>
<accession>A0A0V8HAB1</accession>
<keyword evidence="3" id="KW-1185">Reference proteome</keyword>